<feature type="signal peptide" evidence="6">
    <location>
        <begin position="1"/>
        <end position="21"/>
    </location>
</feature>
<sequence length="452" mass="49785">MKFKKMMAVALIGLGTASVLAACDSGKDTTTASEKESSEKTTEKTTVNFWHSMSGVNQEALNKIVTGYNNSQSKVEVKAEFQGTYEESLPKFQSVGGTKDAPTIVQVQEIGTKMMIDSGFIEPMQKFIDADNYDTSDLEENIANYYKVDGKFYSMPFNSSTPVMYYNKEAFKKAGLDPENPPQTFEEIEKAGLAIKKSNPAMKGFALQAYGWLYEELLANQGNLLMNNDNGRSKTPTKVAYDNAAGRSIFEWAEQMIKDETFANYGTNADNMVAGFINGDVAMFLQSSASAGQVIDGAKFEVGEAYLPYPEKAEREGVVIGGASLWMSKGKETAEQEAAWDFLKYLATPEVQAEWHVATGYFAINSKAYDEAIVAEAYKKKPQLKVAVEQLQATKTSAATQGALMNMLPEERKIMETALEQVYNGAEIEPTFKTAVEQVNQAIEQANRANKK</sequence>
<evidence type="ECO:0000313" key="7">
    <source>
        <dbReference type="EMBL" id="MDZ5759140.1"/>
    </source>
</evidence>
<protein>
    <submittedName>
        <fullName evidence="7">ABC transporter substrate-binding protein</fullName>
    </submittedName>
</protein>
<comment type="subcellular location">
    <subcellularLocation>
        <location evidence="1">Cell envelope</location>
    </subcellularLocation>
</comment>
<dbReference type="InterPro" id="IPR050490">
    <property type="entry name" value="Bact_solute-bd_prot1"/>
</dbReference>
<dbReference type="Gene3D" id="3.40.190.10">
    <property type="entry name" value="Periplasmic binding protein-like II"/>
    <property type="match status" value="2"/>
</dbReference>
<gene>
    <name evidence="7" type="ORF">RAK27_10765</name>
</gene>
<dbReference type="PROSITE" id="PS51257">
    <property type="entry name" value="PROKAR_LIPOPROTEIN"/>
    <property type="match status" value="1"/>
</dbReference>
<comment type="caution">
    <text evidence="7">The sequence shown here is derived from an EMBL/GenBank/DDBJ whole genome shotgun (WGS) entry which is preliminary data.</text>
</comment>
<keyword evidence="5" id="KW-0574">Periplasm</keyword>
<reference evidence="7" key="1">
    <citation type="submission" date="2023-08" db="EMBL/GenBank/DDBJ databases">
        <title>Genomic characterization of piscicolin 126 produced by Carnobacterium maltaromaticum CM22 strain isolated from salmon (Salmo salar).</title>
        <authorList>
            <person name="Gonzalez-Gragera E."/>
            <person name="Garcia-Lopez J.D."/>
            <person name="Teso-Perez C."/>
            <person name="Gimenez-Hernandez I."/>
            <person name="Peralta-Sanchez J.M."/>
            <person name="Valdivia E."/>
            <person name="Montalban-Lopez M."/>
            <person name="Martin-Platero A.M."/>
            <person name="Banos A."/>
            <person name="Martinez-Bueno M."/>
        </authorList>
    </citation>
    <scope>NUCLEOTIDE SEQUENCE</scope>
    <source>
        <strain evidence="7">CM22</strain>
    </source>
</reference>
<keyword evidence="3" id="KW-0813">Transport</keyword>
<dbReference type="RefSeq" id="WP_322809061.1">
    <property type="nucleotide sequence ID" value="NZ_JAVBVO010000003.1"/>
</dbReference>
<keyword evidence="4 6" id="KW-0732">Signal</keyword>
<organism evidence="7 8">
    <name type="scientific">Carnobacterium maltaromaticum</name>
    <name type="common">Carnobacterium piscicola</name>
    <dbReference type="NCBI Taxonomy" id="2751"/>
    <lineage>
        <taxon>Bacteria</taxon>
        <taxon>Bacillati</taxon>
        <taxon>Bacillota</taxon>
        <taxon>Bacilli</taxon>
        <taxon>Lactobacillales</taxon>
        <taxon>Carnobacteriaceae</taxon>
        <taxon>Carnobacterium</taxon>
    </lineage>
</organism>
<evidence type="ECO:0000313" key="8">
    <source>
        <dbReference type="Proteomes" id="UP001290462"/>
    </source>
</evidence>
<name>A0AAW9JR06_CARML</name>
<evidence type="ECO:0000256" key="4">
    <source>
        <dbReference type="ARBA" id="ARBA00022729"/>
    </source>
</evidence>
<accession>A0AAW9JR06</accession>
<proteinExistence type="inferred from homology"/>
<dbReference type="Pfam" id="PF13416">
    <property type="entry name" value="SBP_bac_8"/>
    <property type="match status" value="1"/>
</dbReference>
<comment type="similarity">
    <text evidence="2">Belongs to the bacterial solute-binding protein 1 family.</text>
</comment>
<dbReference type="AlphaFoldDB" id="A0AAW9JR06"/>
<evidence type="ECO:0000256" key="5">
    <source>
        <dbReference type="ARBA" id="ARBA00022764"/>
    </source>
</evidence>
<dbReference type="GO" id="GO:0055085">
    <property type="term" value="P:transmembrane transport"/>
    <property type="evidence" value="ECO:0007669"/>
    <property type="project" value="InterPro"/>
</dbReference>
<dbReference type="PANTHER" id="PTHR43649:SF31">
    <property type="entry name" value="SN-GLYCEROL-3-PHOSPHATE-BINDING PERIPLASMIC PROTEIN UGPB"/>
    <property type="match status" value="1"/>
</dbReference>
<evidence type="ECO:0000256" key="3">
    <source>
        <dbReference type="ARBA" id="ARBA00022448"/>
    </source>
</evidence>
<dbReference type="SUPFAM" id="SSF53850">
    <property type="entry name" value="Periplasmic binding protein-like II"/>
    <property type="match status" value="1"/>
</dbReference>
<dbReference type="CDD" id="cd14748">
    <property type="entry name" value="PBP2_UgpB"/>
    <property type="match status" value="1"/>
</dbReference>
<dbReference type="PANTHER" id="PTHR43649">
    <property type="entry name" value="ARABINOSE-BINDING PROTEIN-RELATED"/>
    <property type="match status" value="1"/>
</dbReference>
<dbReference type="Proteomes" id="UP001290462">
    <property type="component" value="Unassembled WGS sequence"/>
</dbReference>
<dbReference type="PROSITE" id="PS01037">
    <property type="entry name" value="SBP_BACTERIAL_1"/>
    <property type="match status" value="1"/>
</dbReference>
<feature type="chain" id="PRO_5043532998" evidence="6">
    <location>
        <begin position="22"/>
        <end position="452"/>
    </location>
</feature>
<evidence type="ECO:0000256" key="6">
    <source>
        <dbReference type="SAM" id="SignalP"/>
    </source>
</evidence>
<dbReference type="InterPro" id="IPR006059">
    <property type="entry name" value="SBP"/>
</dbReference>
<evidence type="ECO:0000256" key="2">
    <source>
        <dbReference type="ARBA" id="ARBA00008520"/>
    </source>
</evidence>
<dbReference type="GO" id="GO:0030313">
    <property type="term" value="C:cell envelope"/>
    <property type="evidence" value="ECO:0007669"/>
    <property type="project" value="UniProtKB-SubCell"/>
</dbReference>
<evidence type="ECO:0000256" key="1">
    <source>
        <dbReference type="ARBA" id="ARBA00004196"/>
    </source>
</evidence>
<dbReference type="EMBL" id="JAVBVO010000003">
    <property type="protein sequence ID" value="MDZ5759140.1"/>
    <property type="molecule type" value="Genomic_DNA"/>
</dbReference>
<dbReference type="InterPro" id="IPR006061">
    <property type="entry name" value="SBP_1_CS"/>
</dbReference>